<dbReference type="PIRSF" id="PIRSF000232">
    <property type="entry name" value="YdjA"/>
    <property type="match status" value="1"/>
</dbReference>
<dbReference type="EC" id="1.-.-.-" evidence="7"/>
<keyword evidence="11" id="KW-1185">Reference proteome</keyword>
<evidence type="ECO:0000256" key="8">
    <source>
        <dbReference type="PIRSR" id="PIRSR000232-1"/>
    </source>
</evidence>
<dbReference type="AlphaFoldDB" id="A0A0A2XMM5"/>
<evidence type="ECO:0000259" key="9">
    <source>
        <dbReference type="Pfam" id="PF00881"/>
    </source>
</evidence>
<dbReference type="RefSeq" id="WP_039135529.1">
    <property type="nucleotide sequence ID" value="NZ_JPXY01000025.1"/>
</dbReference>
<dbReference type="SUPFAM" id="SSF55469">
    <property type="entry name" value="FMN-dependent nitroreductase-like"/>
    <property type="match status" value="1"/>
</dbReference>
<dbReference type="InterPro" id="IPR000415">
    <property type="entry name" value="Nitroreductase-like"/>
</dbReference>
<name>A0A0A2XMM5_9PAST</name>
<feature type="binding site" description="in other chain" evidence="8">
    <location>
        <begin position="132"/>
        <end position="134"/>
    </location>
    <ligand>
        <name>FMN</name>
        <dbReference type="ChEBI" id="CHEBI:58210"/>
        <note>ligand shared between dimeric partners</note>
    </ligand>
</feature>
<keyword evidence="4 7" id="KW-0521">NADP</keyword>
<evidence type="ECO:0000256" key="5">
    <source>
        <dbReference type="ARBA" id="ARBA00023002"/>
    </source>
</evidence>
<comment type="caution">
    <text evidence="10">The sequence shown here is derived from an EMBL/GenBank/DDBJ whole genome shotgun (WGS) entry which is preliminary data.</text>
</comment>
<dbReference type="Proteomes" id="UP000030418">
    <property type="component" value="Unassembled WGS sequence"/>
</dbReference>
<evidence type="ECO:0000256" key="3">
    <source>
        <dbReference type="ARBA" id="ARBA00022643"/>
    </source>
</evidence>
<keyword evidence="5 7" id="KW-0560">Oxidoreductase</keyword>
<dbReference type="InterPro" id="IPR029479">
    <property type="entry name" value="Nitroreductase"/>
</dbReference>
<dbReference type="CDD" id="cd02135">
    <property type="entry name" value="YdjA-like"/>
    <property type="match status" value="1"/>
</dbReference>
<feature type="binding site" description="in other chain" evidence="8">
    <location>
        <begin position="10"/>
        <end position="12"/>
    </location>
    <ligand>
        <name>FMN</name>
        <dbReference type="ChEBI" id="CHEBI:58210"/>
        <note>ligand shared between dimeric partners</note>
    </ligand>
</feature>
<comment type="similarity">
    <text evidence="1 7">Belongs to the nitroreductase family.</text>
</comment>
<evidence type="ECO:0000313" key="11">
    <source>
        <dbReference type="Proteomes" id="UP000030418"/>
    </source>
</evidence>
<protein>
    <recommendedName>
        <fullName evidence="7">Putative NAD(P)H nitroreductase</fullName>
        <ecNumber evidence="7">1.-.-.-</ecNumber>
    </recommendedName>
</protein>
<comment type="cofactor">
    <cofactor evidence="8">
        <name>FMN</name>
        <dbReference type="ChEBI" id="CHEBI:58210"/>
    </cofactor>
    <text evidence="8">Binds 1 FMN per subunit.</text>
</comment>
<dbReference type="Pfam" id="PF00881">
    <property type="entry name" value="Nitroreductase"/>
    <property type="match status" value="1"/>
</dbReference>
<organism evidence="10 11">
    <name type="scientific">Gallibacterium genomosp. 2</name>
    <dbReference type="NCBI Taxonomy" id="155517"/>
    <lineage>
        <taxon>Bacteria</taxon>
        <taxon>Pseudomonadati</taxon>
        <taxon>Pseudomonadota</taxon>
        <taxon>Gammaproteobacteria</taxon>
        <taxon>Pasteurellales</taxon>
        <taxon>Pasteurellaceae</taxon>
        <taxon>Gallibacterium</taxon>
    </lineage>
</organism>
<dbReference type="EMBL" id="JPXY01000025">
    <property type="protein sequence ID" value="KGQ32192.1"/>
    <property type="molecule type" value="Genomic_DNA"/>
</dbReference>
<dbReference type="Gene3D" id="3.40.109.10">
    <property type="entry name" value="NADH Oxidase"/>
    <property type="match status" value="1"/>
</dbReference>
<evidence type="ECO:0000256" key="2">
    <source>
        <dbReference type="ARBA" id="ARBA00022630"/>
    </source>
</evidence>
<feature type="domain" description="Nitroreductase" evidence="9">
    <location>
        <begin position="8"/>
        <end position="162"/>
    </location>
</feature>
<keyword evidence="6 7" id="KW-0520">NAD</keyword>
<dbReference type="PANTHER" id="PTHR43821">
    <property type="entry name" value="NAD(P)H NITROREDUCTASE YDJA-RELATED"/>
    <property type="match status" value="1"/>
</dbReference>
<evidence type="ECO:0000313" key="10">
    <source>
        <dbReference type="EMBL" id="KGQ32192.1"/>
    </source>
</evidence>
<accession>A0A0A2XMM5</accession>
<dbReference type="NCBIfam" id="NF008088">
    <property type="entry name" value="PRK10828.1"/>
    <property type="match status" value="1"/>
</dbReference>
<dbReference type="GO" id="GO:0016491">
    <property type="term" value="F:oxidoreductase activity"/>
    <property type="evidence" value="ECO:0007669"/>
    <property type="project" value="UniProtKB-UniRule"/>
</dbReference>
<keyword evidence="2 7" id="KW-0285">Flavoprotein</keyword>
<proteinExistence type="inferred from homology"/>
<reference evidence="10 11" key="1">
    <citation type="submission" date="2014-08" db="EMBL/GenBank/DDBJ databases">
        <title>Chaperone-usher fimbriae in a diverse selection of Gallibacterium genomes.</title>
        <authorList>
            <person name="Kudirkiene E."/>
            <person name="Bager R.J."/>
            <person name="Johnson T.J."/>
            <person name="Bojesen A.M."/>
        </authorList>
    </citation>
    <scope>NUCLEOTIDE SEQUENCE [LARGE SCALE GENOMIC DNA]</scope>
    <source>
        <strain evidence="10 11">CCM5976</strain>
    </source>
</reference>
<dbReference type="InterPro" id="IPR026021">
    <property type="entry name" value="YdjA-like"/>
</dbReference>
<evidence type="ECO:0000256" key="6">
    <source>
        <dbReference type="ARBA" id="ARBA00023027"/>
    </source>
</evidence>
<dbReference type="InterPro" id="IPR052530">
    <property type="entry name" value="NAD(P)H_nitroreductase"/>
</dbReference>
<keyword evidence="3 7" id="KW-0288">FMN</keyword>
<evidence type="ECO:0000256" key="4">
    <source>
        <dbReference type="ARBA" id="ARBA00022857"/>
    </source>
</evidence>
<evidence type="ECO:0000256" key="7">
    <source>
        <dbReference type="PIRNR" id="PIRNR000232"/>
    </source>
</evidence>
<gene>
    <name evidence="10" type="ORF">P375_06265</name>
</gene>
<evidence type="ECO:0000256" key="1">
    <source>
        <dbReference type="ARBA" id="ARBA00007118"/>
    </source>
</evidence>
<sequence>MQALDLLLNRHSEKNLVAPAPNKQELETLLQAARHVPDHGKLTPYRFVIIENEGLQKLGNLLKEAAIEFDLGEERLAKAEKFPQRAPMFVAVIAEINKEIKKVPAWEQMLSAGCATYAFQLAANALGYDNVWVTGPWIDGTALRNAFGCRPQDKIVALVMVGTAENPNSRPTKKYNKDKENFVSYL</sequence>
<dbReference type="PANTHER" id="PTHR43821:SF1">
    <property type="entry name" value="NAD(P)H NITROREDUCTASE YDJA-RELATED"/>
    <property type="match status" value="1"/>
</dbReference>
<feature type="binding site" evidence="8">
    <location>
        <position position="39"/>
    </location>
    <ligand>
        <name>FMN</name>
        <dbReference type="ChEBI" id="CHEBI:58210"/>
        <note>ligand shared between dimeric partners</note>
    </ligand>
</feature>